<dbReference type="OrthoDB" id="2122304at2759"/>
<keyword evidence="2" id="KW-0812">Transmembrane</keyword>
<sequence length="160" mass="17757">MPNYTLLAIPAMWLTALAPHVYAIGYMKKNNNGRFDNANSKGHAWNAKLQSTVPADVLARYERALAAHRNGLENLPLFAAGVLAATWAGVDVSWSVWTYVGLRVVYNFIYINVSTLKKSYTRTAIWSTSTIVLRSLPLSCERSSATKLFVSESMDLELEA</sequence>
<evidence type="ECO:0000256" key="1">
    <source>
        <dbReference type="ARBA" id="ARBA00004370"/>
    </source>
</evidence>
<accession>A0A194VAF2</accession>
<comment type="subcellular location">
    <subcellularLocation>
        <location evidence="1">Membrane</location>
    </subcellularLocation>
</comment>
<dbReference type="Gene3D" id="1.20.120.550">
    <property type="entry name" value="Membrane associated eicosanoid/glutathione metabolism-like domain"/>
    <property type="match status" value="1"/>
</dbReference>
<dbReference type="InterPro" id="IPR001129">
    <property type="entry name" value="Membr-assoc_MAPEG"/>
</dbReference>
<evidence type="ECO:0000256" key="4">
    <source>
        <dbReference type="ARBA" id="ARBA00023136"/>
    </source>
</evidence>
<name>A0A194VAF2_CYTMA</name>
<evidence type="ECO:0000256" key="3">
    <source>
        <dbReference type="ARBA" id="ARBA00022989"/>
    </source>
</evidence>
<organism evidence="6 7">
    <name type="scientific">Cytospora mali</name>
    <name type="common">Apple Valsa canker fungus</name>
    <name type="synonym">Valsa mali</name>
    <dbReference type="NCBI Taxonomy" id="578113"/>
    <lineage>
        <taxon>Eukaryota</taxon>
        <taxon>Fungi</taxon>
        <taxon>Dikarya</taxon>
        <taxon>Ascomycota</taxon>
        <taxon>Pezizomycotina</taxon>
        <taxon>Sordariomycetes</taxon>
        <taxon>Sordariomycetidae</taxon>
        <taxon>Diaporthales</taxon>
        <taxon>Cytosporaceae</taxon>
        <taxon>Cytospora</taxon>
    </lineage>
</organism>
<evidence type="ECO:0000256" key="2">
    <source>
        <dbReference type="ARBA" id="ARBA00022692"/>
    </source>
</evidence>
<feature type="signal peptide" evidence="5">
    <location>
        <begin position="1"/>
        <end position="23"/>
    </location>
</feature>
<keyword evidence="3" id="KW-1133">Transmembrane helix</keyword>
<dbReference type="EMBL" id="KN714760">
    <property type="protein sequence ID" value="KUI60848.1"/>
    <property type="molecule type" value="Genomic_DNA"/>
</dbReference>
<keyword evidence="5" id="KW-0732">Signal</keyword>
<keyword evidence="4" id="KW-0472">Membrane</keyword>
<evidence type="ECO:0008006" key="8">
    <source>
        <dbReference type="Google" id="ProtNLM"/>
    </source>
</evidence>
<dbReference type="Pfam" id="PF01124">
    <property type="entry name" value="MAPEG"/>
    <property type="match status" value="1"/>
</dbReference>
<dbReference type="InterPro" id="IPR023352">
    <property type="entry name" value="MAPEG-like_dom_sf"/>
</dbReference>
<evidence type="ECO:0000313" key="6">
    <source>
        <dbReference type="EMBL" id="KUI60848.1"/>
    </source>
</evidence>
<gene>
    <name evidence="6" type="ORF">VP1G_08036</name>
</gene>
<dbReference type="GO" id="GO:0016020">
    <property type="term" value="C:membrane"/>
    <property type="evidence" value="ECO:0007669"/>
    <property type="project" value="UniProtKB-SubCell"/>
</dbReference>
<evidence type="ECO:0000313" key="7">
    <source>
        <dbReference type="Proteomes" id="UP000078576"/>
    </source>
</evidence>
<evidence type="ECO:0000256" key="5">
    <source>
        <dbReference type="SAM" id="SignalP"/>
    </source>
</evidence>
<dbReference type="Proteomes" id="UP000078576">
    <property type="component" value="Unassembled WGS sequence"/>
</dbReference>
<keyword evidence="7" id="KW-1185">Reference proteome</keyword>
<dbReference type="SUPFAM" id="SSF161084">
    <property type="entry name" value="MAPEG domain-like"/>
    <property type="match status" value="1"/>
</dbReference>
<proteinExistence type="predicted"/>
<feature type="chain" id="PRO_5008266295" description="Microsomal glutathione S-transferase 3" evidence="5">
    <location>
        <begin position="24"/>
        <end position="160"/>
    </location>
</feature>
<reference evidence="7" key="1">
    <citation type="submission" date="2014-12" db="EMBL/GenBank/DDBJ databases">
        <title>Genome Sequence of Valsa Canker Pathogens Uncovers a Specific Adaption of Colonization on Woody Bark.</title>
        <authorList>
            <person name="Yin Z."/>
            <person name="Liu H."/>
            <person name="Gao X."/>
            <person name="Li Z."/>
            <person name="Song N."/>
            <person name="Ke X."/>
            <person name="Dai Q."/>
            <person name="Wu Y."/>
            <person name="Sun Y."/>
            <person name="Xu J.-R."/>
            <person name="Kang Z.K."/>
            <person name="Wang L."/>
            <person name="Huang L."/>
        </authorList>
    </citation>
    <scope>NUCLEOTIDE SEQUENCE [LARGE SCALE GENOMIC DNA]</scope>
    <source>
        <strain evidence="7">SXYL134</strain>
    </source>
</reference>
<dbReference type="PANTHER" id="PTHR35371:SF1">
    <property type="entry name" value="BLR7753 PROTEIN"/>
    <property type="match status" value="1"/>
</dbReference>
<dbReference type="PANTHER" id="PTHR35371">
    <property type="entry name" value="INNER MEMBRANE PROTEIN"/>
    <property type="match status" value="1"/>
</dbReference>
<protein>
    <recommendedName>
        <fullName evidence="8">Microsomal glutathione S-transferase 3</fullName>
    </recommendedName>
</protein>
<dbReference type="AlphaFoldDB" id="A0A194VAF2"/>